<organism evidence="1">
    <name type="scientific">marine sediment metagenome</name>
    <dbReference type="NCBI Taxonomy" id="412755"/>
    <lineage>
        <taxon>unclassified sequences</taxon>
        <taxon>metagenomes</taxon>
        <taxon>ecological metagenomes</taxon>
    </lineage>
</organism>
<reference evidence="1" key="1">
    <citation type="journal article" date="2014" name="Front. Microbiol.">
        <title>High frequency of phylogenetically diverse reductive dehalogenase-homologous genes in deep subseafloor sedimentary metagenomes.</title>
        <authorList>
            <person name="Kawai M."/>
            <person name="Futagami T."/>
            <person name="Toyoda A."/>
            <person name="Takaki Y."/>
            <person name="Nishi S."/>
            <person name="Hori S."/>
            <person name="Arai W."/>
            <person name="Tsubouchi T."/>
            <person name="Morono Y."/>
            <person name="Uchiyama I."/>
            <person name="Ito T."/>
            <person name="Fujiyama A."/>
            <person name="Inagaki F."/>
            <person name="Takami H."/>
        </authorList>
    </citation>
    <scope>NUCLEOTIDE SEQUENCE</scope>
    <source>
        <strain evidence="1">Expedition CK06-06</strain>
    </source>
</reference>
<proteinExistence type="predicted"/>
<protein>
    <submittedName>
        <fullName evidence="1">Uncharacterized protein</fullName>
    </submittedName>
</protein>
<evidence type="ECO:0000313" key="1">
    <source>
        <dbReference type="EMBL" id="GAI91016.1"/>
    </source>
</evidence>
<feature type="non-terminal residue" evidence="1">
    <location>
        <position position="1"/>
    </location>
</feature>
<dbReference type="EMBL" id="BARW01020389">
    <property type="protein sequence ID" value="GAI91016.1"/>
    <property type="molecule type" value="Genomic_DNA"/>
</dbReference>
<dbReference type="AlphaFoldDB" id="X1TI45"/>
<sequence>VEESGTGKRDYESNSSGLRHWQLRAMADGLVDRYTILPLFCVAC</sequence>
<comment type="caution">
    <text evidence="1">The sequence shown here is derived from an EMBL/GenBank/DDBJ whole genome shotgun (WGS) entry which is preliminary data.</text>
</comment>
<name>X1TI45_9ZZZZ</name>
<accession>X1TI45</accession>
<gene>
    <name evidence="1" type="ORF">S12H4_34460</name>
</gene>